<comment type="subcellular location">
    <subcellularLocation>
        <location evidence="1">Mitochondrion</location>
    </subcellularLocation>
</comment>
<dbReference type="Gene3D" id="3.40.50.150">
    <property type="entry name" value="Vaccinia Virus protein VP39"/>
    <property type="match status" value="1"/>
</dbReference>
<dbReference type="GO" id="GO:0006391">
    <property type="term" value="P:transcription initiation at mitochondrial promoter"/>
    <property type="evidence" value="ECO:0007669"/>
    <property type="project" value="TreeGrafter"/>
</dbReference>
<keyword evidence="4 7" id="KW-0949">S-adenosyl-L-methionine</keyword>
<comment type="caution">
    <text evidence="9">The sequence shown here is derived from an EMBL/GenBank/DDBJ whole genome shotgun (WGS) entry which is preliminary data.</text>
</comment>
<proteinExistence type="inferred from homology"/>
<dbReference type="PANTHER" id="PTHR11727:SF17">
    <property type="entry name" value="DIMETHYLADENOSINE TRANSFERASE 1, MITOCHONDRIAL"/>
    <property type="match status" value="1"/>
</dbReference>
<gene>
    <name evidence="9" type="ORF">FN846DRAFT_124048</name>
</gene>
<dbReference type="PANTHER" id="PTHR11727">
    <property type="entry name" value="DIMETHYLADENOSINE TRANSFERASE"/>
    <property type="match status" value="1"/>
</dbReference>
<dbReference type="InterPro" id="IPR029063">
    <property type="entry name" value="SAM-dependent_MTases_sf"/>
</dbReference>
<keyword evidence="2 7" id="KW-0489">Methyltransferase</keyword>
<protein>
    <recommendedName>
        <fullName evidence="7">rRNA adenine N(6)-methyltransferase</fullName>
        <ecNumber evidence="7">2.1.1.-</ecNumber>
    </recommendedName>
</protein>
<comment type="function">
    <text evidence="6">Mitochondrial transcription factor that confers selective promoter recognition on the core subunit of the yeast mitochondrial RNA polymerase. Interacts with DNA in a non-specific manner.</text>
</comment>
<keyword evidence="10" id="KW-1185">Reference proteome</keyword>
<dbReference type="GO" id="GO:0003723">
    <property type="term" value="F:RNA binding"/>
    <property type="evidence" value="ECO:0007669"/>
    <property type="project" value="UniProtKB-KW"/>
</dbReference>
<evidence type="ECO:0000313" key="9">
    <source>
        <dbReference type="EMBL" id="KAA8900910.1"/>
    </source>
</evidence>
<evidence type="ECO:0000256" key="7">
    <source>
        <dbReference type="RuleBase" id="RU362106"/>
    </source>
</evidence>
<evidence type="ECO:0000313" key="10">
    <source>
        <dbReference type="Proteomes" id="UP000326924"/>
    </source>
</evidence>
<dbReference type="InterPro" id="IPR023165">
    <property type="entry name" value="rRNA_Ade_diMease-like_C"/>
</dbReference>
<organism evidence="9 10">
    <name type="scientific">Sphaerosporella brunnea</name>
    <dbReference type="NCBI Taxonomy" id="1250544"/>
    <lineage>
        <taxon>Eukaryota</taxon>
        <taxon>Fungi</taxon>
        <taxon>Dikarya</taxon>
        <taxon>Ascomycota</taxon>
        <taxon>Pezizomycotina</taxon>
        <taxon>Pezizomycetes</taxon>
        <taxon>Pezizales</taxon>
        <taxon>Pyronemataceae</taxon>
        <taxon>Sphaerosporella</taxon>
    </lineage>
</organism>
<dbReference type="InParanoid" id="A0A5J5ERM2"/>
<feature type="region of interest" description="Disordered" evidence="8">
    <location>
        <begin position="241"/>
        <end position="267"/>
    </location>
</feature>
<evidence type="ECO:0000256" key="3">
    <source>
        <dbReference type="ARBA" id="ARBA00022679"/>
    </source>
</evidence>
<dbReference type="GO" id="GO:0034246">
    <property type="term" value="F:mitochondrial transcription factor activity"/>
    <property type="evidence" value="ECO:0007669"/>
    <property type="project" value="TreeGrafter"/>
</dbReference>
<dbReference type="EMBL" id="VXIS01000147">
    <property type="protein sequence ID" value="KAA8900910.1"/>
    <property type="molecule type" value="Genomic_DNA"/>
</dbReference>
<keyword evidence="3 7" id="KW-0808">Transferase</keyword>
<dbReference type="Pfam" id="PF00398">
    <property type="entry name" value="RrnaAD"/>
    <property type="match status" value="1"/>
</dbReference>
<dbReference type="GO" id="GO:0008168">
    <property type="term" value="F:methyltransferase activity"/>
    <property type="evidence" value="ECO:0007669"/>
    <property type="project" value="UniProtKB-KW"/>
</dbReference>
<dbReference type="EC" id="2.1.1.-" evidence="7"/>
<evidence type="ECO:0000256" key="6">
    <source>
        <dbReference type="ARBA" id="ARBA00024915"/>
    </source>
</evidence>
<dbReference type="OrthoDB" id="16079at2759"/>
<dbReference type="GO" id="GO:0032259">
    <property type="term" value="P:methylation"/>
    <property type="evidence" value="ECO:0007669"/>
    <property type="project" value="UniProtKB-KW"/>
</dbReference>
<keyword evidence="5" id="KW-0694">RNA-binding</keyword>
<evidence type="ECO:0000256" key="8">
    <source>
        <dbReference type="SAM" id="MobiDB-lite"/>
    </source>
</evidence>
<evidence type="ECO:0000256" key="5">
    <source>
        <dbReference type="ARBA" id="ARBA00022884"/>
    </source>
</evidence>
<evidence type="ECO:0000256" key="1">
    <source>
        <dbReference type="ARBA" id="ARBA00004173"/>
    </source>
</evidence>
<accession>A0A5J5ERM2</accession>
<dbReference type="GO" id="GO:0006364">
    <property type="term" value="P:rRNA processing"/>
    <property type="evidence" value="ECO:0007669"/>
    <property type="project" value="UniProtKB-KW"/>
</dbReference>
<evidence type="ECO:0000256" key="2">
    <source>
        <dbReference type="ARBA" id="ARBA00022603"/>
    </source>
</evidence>
<reference evidence="9 10" key="1">
    <citation type="submission" date="2019-09" db="EMBL/GenBank/DDBJ databases">
        <title>Draft genome of the ectomycorrhizal ascomycete Sphaerosporella brunnea.</title>
        <authorList>
            <consortium name="DOE Joint Genome Institute"/>
            <person name="Benucci G.M."/>
            <person name="Marozzi G."/>
            <person name="Antonielli L."/>
            <person name="Sanchez S."/>
            <person name="Marco P."/>
            <person name="Wang X."/>
            <person name="Falini L.B."/>
            <person name="Barry K."/>
            <person name="Haridas S."/>
            <person name="Lipzen A."/>
            <person name="Labutti K."/>
            <person name="Grigoriev I.V."/>
            <person name="Murat C."/>
            <person name="Martin F."/>
            <person name="Albertini E."/>
            <person name="Donnini D."/>
            <person name="Bonito G."/>
        </authorList>
    </citation>
    <scope>NUCLEOTIDE SEQUENCE [LARGE SCALE GENOMIC DNA]</scope>
    <source>
        <strain evidence="9 10">Sb_GMNB300</strain>
    </source>
</reference>
<dbReference type="AlphaFoldDB" id="A0A5J5ERM2"/>
<dbReference type="GO" id="GO:0034245">
    <property type="term" value="C:mitochondrial DNA-directed RNA polymerase complex"/>
    <property type="evidence" value="ECO:0007669"/>
    <property type="project" value="TreeGrafter"/>
</dbReference>
<dbReference type="InterPro" id="IPR001737">
    <property type="entry name" value="KsgA/Erm"/>
</dbReference>
<dbReference type="Proteomes" id="UP000326924">
    <property type="component" value="Unassembled WGS sequence"/>
</dbReference>
<sequence>MATPRLAAMCPATKANLAIAQTLNCIRSKKPKAATLVDLINPKLCDKIVDRLKLKDNYTGTTIIDMNPGLGIFSKTLYERLKPKSHILLEPYSAYQDHLREFIKPYPKMSLVGLDGYDWSSYVQLFKGEQYSGPEFGPGFVPPRPRTVPAEEGLNTDILFVGNLTRLDGAQRLTSQLLSTCFNRTWLQQFGRVRFLLWMHDLEKERIIPQAIQGRTRPSAVADTVVELTEVAGSGTVRHGKGFSVSKLSPTQDKVEETPPKKKPPKSTVERLGYAVEKELQKQQEWIARRDSGRNGMAARYKVRAPLIEQAVRKALCTFLAHVDKIVHLAAEGEHNPYRDISTDELLSRYRAAMLDAQKSPEQRREEAEKAAGLEFTQEERESFAEFEEEYLLATTGDRQRANSFFDETYARTLDPPLLQAWERRNNNPVIVDPNTDVHPHRPIALLDFQPKLIPEWFRDESSDEVNKRFAAYDRLVRAIFALRAQTLKAALKTLAPGAESVLMSMPDGKELGKRRVRCLTTAELVRIAQAWKEWPFRSEEDDHMVGYNRKTVSDDGHSRLMLR</sequence>
<dbReference type="SUPFAM" id="SSF53335">
    <property type="entry name" value="S-adenosyl-L-methionine-dependent methyltransferases"/>
    <property type="match status" value="2"/>
</dbReference>
<keyword evidence="7" id="KW-0698">rRNA processing</keyword>
<evidence type="ECO:0000256" key="4">
    <source>
        <dbReference type="ARBA" id="ARBA00022691"/>
    </source>
</evidence>
<dbReference type="Gene3D" id="1.10.8.100">
    <property type="entry name" value="Ribosomal RNA adenine dimethylase-like, domain 2"/>
    <property type="match status" value="1"/>
</dbReference>
<comment type="similarity">
    <text evidence="7">Belongs to the class I-like SAM-binding methyltransferase superfamily. rRNA adenine N(6)-methyltransferase family.</text>
</comment>
<dbReference type="GO" id="GO:0005759">
    <property type="term" value="C:mitochondrial matrix"/>
    <property type="evidence" value="ECO:0007669"/>
    <property type="project" value="TreeGrafter"/>
</dbReference>
<name>A0A5J5ERM2_9PEZI</name>